<gene>
    <name evidence="6" type="ORF">NRIC_25450</name>
</gene>
<sequence>MNHKDLLTIGKLAELSGIHVKALRYYDRIGVLTPTIVDEDNGYRYYSKEHVLLVEIIKMCADVSIPLKELKNYLSDDGSIENVAELADIGIEKITQRIKEFQEQLLFLEEIKSDIQRITRIGEGKEDTIIRFEATDYWLEPYEGNIGDLEYHRLMGRLFEKLETDLGLKSKYEMGTAFINRTGKYESYMFIRLEKDEKNLDFDNVIRIPRTAYRSELTTEKKVASAQKIFPDLLSIDYEKFIFQLEIISVQMNEKSPKYEIRCSLPNYLRK</sequence>
<dbReference type="AlphaFoldDB" id="A0A4P5PDM9"/>
<evidence type="ECO:0000256" key="4">
    <source>
        <dbReference type="ARBA" id="ARBA00023163"/>
    </source>
</evidence>
<accession>A0A4P5PDM9</accession>
<keyword evidence="4" id="KW-0804">Transcription</keyword>
<dbReference type="GO" id="GO:0003700">
    <property type="term" value="F:DNA-binding transcription factor activity"/>
    <property type="evidence" value="ECO:0007669"/>
    <property type="project" value="InterPro"/>
</dbReference>
<evidence type="ECO:0000256" key="2">
    <source>
        <dbReference type="ARBA" id="ARBA00023015"/>
    </source>
</evidence>
<dbReference type="Pfam" id="PF13411">
    <property type="entry name" value="MerR_1"/>
    <property type="match status" value="1"/>
</dbReference>
<comment type="caution">
    <text evidence="6">The sequence shown here is derived from an EMBL/GenBank/DDBJ whole genome shotgun (WGS) entry which is preliminary data.</text>
</comment>
<dbReference type="InterPro" id="IPR047057">
    <property type="entry name" value="MerR_fam"/>
</dbReference>
<dbReference type="RefSeq" id="WP_146623072.1">
    <property type="nucleotide sequence ID" value="NZ_BJCC01000022.1"/>
</dbReference>
<dbReference type="Proteomes" id="UP000290567">
    <property type="component" value="Unassembled WGS sequence"/>
</dbReference>
<dbReference type="Gene3D" id="1.10.1660.10">
    <property type="match status" value="1"/>
</dbReference>
<dbReference type="PROSITE" id="PS00552">
    <property type="entry name" value="HTH_MERR_1"/>
    <property type="match status" value="1"/>
</dbReference>
<dbReference type="EMBL" id="BJCC01000022">
    <property type="protein sequence ID" value="GCF94654.1"/>
    <property type="molecule type" value="Genomic_DNA"/>
</dbReference>
<evidence type="ECO:0000256" key="3">
    <source>
        <dbReference type="ARBA" id="ARBA00023125"/>
    </source>
</evidence>
<dbReference type="OrthoDB" id="9773308at2"/>
<protein>
    <recommendedName>
        <fullName evidence="5">HTH merR-type domain-containing protein</fullName>
    </recommendedName>
</protein>
<dbReference type="PANTHER" id="PTHR30204:SF69">
    <property type="entry name" value="MERR-FAMILY TRANSCRIPTIONAL REGULATOR"/>
    <property type="match status" value="1"/>
</dbReference>
<keyword evidence="1" id="KW-0678">Repressor</keyword>
<keyword evidence="7" id="KW-1185">Reference proteome</keyword>
<evidence type="ECO:0000256" key="1">
    <source>
        <dbReference type="ARBA" id="ARBA00022491"/>
    </source>
</evidence>
<dbReference type="InterPro" id="IPR000551">
    <property type="entry name" value="MerR-type_HTH_dom"/>
</dbReference>
<evidence type="ECO:0000259" key="5">
    <source>
        <dbReference type="PROSITE" id="PS50937"/>
    </source>
</evidence>
<evidence type="ECO:0000313" key="6">
    <source>
        <dbReference type="EMBL" id="GCF94654.1"/>
    </source>
</evidence>
<dbReference type="GO" id="GO:0003677">
    <property type="term" value="F:DNA binding"/>
    <property type="evidence" value="ECO:0007669"/>
    <property type="project" value="UniProtKB-KW"/>
</dbReference>
<name>A0A4P5PDM9_9ENTE</name>
<dbReference type="InterPro" id="IPR009061">
    <property type="entry name" value="DNA-bd_dom_put_sf"/>
</dbReference>
<dbReference type="PANTHER" id="PTHR30204">
    <property type="entry name" value="REDOX-CYCLING DRUG-SENSING TRANSCRIPTIONAL ACTIVATOR SOXR"/>
    <property type="match status" value="1"/>
</dbReference>
<feature type="domain" description="HTH merR-type" evidence="5">
    <location>
        <begin position="6"/>
        <end position="76"/>
    </location>
</feature>
<keyword evidence="2" id="KW-0805">Transcription regulation</keyword>
<proteinExistence type="predicted"/>
<reference evidence="7" key="1">
    <citation type="submission" date="2019-02" db="EMBL/GenBank/DDBJ databases">
        <title>Draft genome sequence of Enterococcus sp. Gos25-1.</title>
        <authorList>
            <person name="Tanaka N."/>
            <person name="Shiwa Y."/>
            <person name="Fujita N."/>
        </authorList>
    </citation>
    <scope>NUCLEOTIDE SEQUENCE [LARGE SCALE GENOMIC DNA]</scope>
    <source>
        <strain evidence="7">Gos25-1</strain>
    </source>
</reference>
<dbReference type="PROSITE" id="PS50937">
    <property type="entry name" value="HTH_MERR_2"/>
    <property type="match status" value="1"/>
</dbReference>
<evidence type="ECO:0000313" key="7">
    <source>
        <dbReference type="Proteomes" id="UP000290567"/>
    </source>
</evidence>
<dbReference type="SUPFAM" id="SSF46955">
    <property type="entry name" value="Putative DNA-binding domain"/>
    <property type="match status" value="1"/>
</dbReference>
<keyword evidence="3" id="KW-0238">DNA-binding</keyword>
<dbReference type="SMART" id="SM00422">
    <property type="entry name" value="HTH_MERR"/>
    <property type="match status" value="1"/>
</dbReference>
<organism evidence="6 7">
    <name type="scientific">Enterococcus florum</name>
    <dbReference type="NCBI Taxonomy" id="2480627"/>
    <lineage>
        <taxon>Bacteria</taxon>
        <taxon>Bacillati</taxon>
        <taxon>Bacillota</taxon>
        <taxon>Bacilli</taxon>
        <taxon>Lactobacillales</taxon>
        <taxon>Enterococcaceae</taxon>
        <taxon>Enterococcus</taxon>
    </lineage>
</organism>